<reference evidence="3 4" key="1">
    <citation type="journal article" date="2019" name="G3 (Bethesda)">
        <title>Sequencing of a Wild Apple (Malus baccata) Genome Unravels the Differences Between Cultivated and Wild Apple Species Regarding Disease Resistance and Cold Tolerance.</title>
        <authorList>
            <person name="Chen X."/>
        </authorList>
    </citation>
    <scope>NUCLEOTIDE SEQUENCE [LARGE SCALE GENOMIC DNA]</scope>
    <source>
        <strain evidence="4">cv. Shandingzi</strain>
        <tissue evidence="3">Leaves</tissue>
    </source>
</reference>
<protein>
    <recommendedName>
        <fullName evidence="2">Gnk2-homologous domain-containing protein</fullName>
    </recommendedName>
</protein>
<feature type="chain" id="PRO_5022208531" description="Gnk2-homologous domain-containing protein" evidence="1">
    <location>
        <begin position="25"/>
        <end position="148"/>
    </location>
</feature>
<feature type="signal peptide" evidence="1">
    <location>
        <begin position="1"/>
        <end position="24"/>
    </location>
</feature>
<evidence type="ECO:0000256" key="1">
    <source>
        <dbReference type="SAM" id="SignalP"/>
    </source>
</evidence>
<keyword evidence="4" id="KW-1185">Reference proteome</keyword>
<feature type="domain" description="Gnk2-homologous" evidence="2">
    <location>
        <begin position="37"/>
        <end position="102"/>
    </location>
</feature>
<dbReference type="AlphaFoldDB" id="A0A540LZI3"/>
<sequence>MDKDKLLVMLFAIILLLMPAALSATDPLSIFCSADGRSSQFESNLKRLLSHCLVTLPSQEVFTMTRLEMDVTVPGQALCRWDVNSIVCRNCFMKQARKSSRVAKQLMQCLVQAMPSSISISDVLSTNRLCGCKFSPFRSWTILHLQNN</sequence>
<evidence type="ECO:0000313" key="4">
    <source>
        <dbReference type="Proteomes" id="UP000315295"/>
    </source>
</evidence>
<organism evidence="3 4">
    <name type="scientific">Malus baccata</name>
    <name type="common">Siberian crab apple</name>
    <name type="synonym">Pyrus baccata</name>
    <dbReference type="NCBI Taxonomy" id="106549"/>
    <lineage>
        <taxon>Eukaryota</taxon>
        <taxon>Viridiplantae</taxon>
        <taxon>Streptophyta</taxon>
        <taxon>Embryophyta</taxon>
        <taxon>Tracheophyta</taxon>
        <taxon>Spermatophyta</taxon>
        <taxon>Magnoliopsida</taxon>
        <taxon>eudicotyledons</taxon>
        <taxon>Gunneridae</taxon>
        <taxon>Pentapetalae</taxon>
        <taxon>rosids</taxon>
        <taxon>fabids</taxon>
        <taxon>Rosales</taxon>
        <taxon>Rosaceae</taxon>
        <taxon>Amygdaloideae</taxon>
        <taxon>Maleae</taxon>
        <taxon>Malus</taxon>
    </lineage>
</organism>
<proteinExistence type="predicted"/>
<accession>A0A540LZI3</accession>
<keyword evidence="1" id="KW-0732">Signal</keyword>
<evidence type="ECO:0000259" key="2">
    <source>
        <dbReference type="Pfam" id="PF01657"/>
    </source>
</evidence>
<dbReference type="InterPro" id="IPR002902">
    <property type="entry name" value="GNK2"/>
</dbReference>
<gene>
    <name evidence="3" type="ORF">C1H46_022498</name>
</gene>
<dbReference type="STRING" id="106549.A0A540LZI3"/>
<name>A0A540LZI3_MALBA</name>
<dbReference type="Proteomes" id="UP000315295">
    <property type="component" value="Unassembled WGS sequence"/>
</dbReference>
<dbReference type="Pfam" id="PF01657">
    <property type="entry name" value="Stress-antifung"/>
    <property type="match status" value="1"/>
</dbReference>
<comment type="caution">
    <text evidence="3">The sequence shown here is derived from an EMBL/GenBank/DDBJ whole genome shotgun (WGS) entry which is preliminary data.</text>
</comment>
<dbReference type="EMBL" id="VIEB01000406">
    <property type="protein sequence ID" value="TQD91893.1"/>
    <property type="molecule type" value="Genomic_DNA"/>
</dbReference>
<evidence type="ECO:0000313" key="3">
    <source>
        <dbReference type="EMBL" id="TQD91893.1"/>
    </source>
</evidence>